<dbReference type="AlphaFoldDB" id="A0A8S4G6A2"/>
<comment type="caution">
    <text evidence="1">The sequence shown here is derived from an EMBL/GenBank/DDBJ whole genome shotgun (WGS) entry which is preliminary data.</text>
</comment>
<evidence type="ECO:0000313" key="1">
    <source>
        <dbReference type="EMBL" id="CAG9134508.1"/>
    </source>
</evidence>
<accession>A0A8S4G6A2</accession>
<reference evidence="1" key="1">
    <citation type="submission" date="2020-11" db="EMBL/GenBank/DDBJ databases">
        <authorList>
            <person name="Whiteford S."/>
        </authorList>
    </citation>
    <scope>NUCLEOTIDE SEQUENCE</scope>
</reference>
<proteinExistence type="predicted"/>
<protein>
    <submittedName>
        <fullName evidence="1">(diamondback moth) hypothetical protein</fullName>
    </submittedName>
</protein>
<organism evidence="1 2">
    <name type="scientific">Plutella xylostella</name>
    <name type="common">Diamondback moth</name>
    <name type="synonym">Plutella maculipennis</name>
    <dbReference type="NCBI Taxonomy" id="51655"/>
    <lineage>
        <taxon>Eukaryota</taxon>
        <taxon>Metazoa</taxon>
        <taxon>Ecdysozoa</taxon>
        <taxon>Arthropoda</taxon>
        <taxon>Hexapoda</taxon>
        <taxon>Insecta</taxon>
        <taxon>Pterygota</taxon>
        <taxon>Neoptera</taxon>
        <taxon>Endopterygota</taxon>
        <taxon>Lepidoptera</taxon>
        <taxon>Glossata</taxon>
        <taxon>Ditrysia</taxon>
        <taxon>Yponomeutoidea</taxon>
        <taxon>Plutellidae</taxon>
        <taxon>Plutella</taxon>
    </lineage>
</organism>
<keyword evidence="2" id="KW-1185">Reference proteome</keyword>
<dbReference type="EMBL" id="CAJHNJ030000079">
    <property type="protein sequence ID" value="CAG9134508.1"/>
    <property type="molecule type" value="Genomic_DNA"/>
</dbReference>
<gene>
    <name evidence="1" type="ORF">PLXY2_LOCUS12771</name>
</gene>
<sequence length="192" mass="21924">MKQLQRIEEVNRTVNFDLSDIITDEMDTSIQDLLTKQHCQFQALDRAMAKINLETSAEKWILEDQLSTLKSKWAPIDKLHLDIQAQLKGEDREYENMFFDIEDKYDFFFFFLSCRWQLSHLRGPVGRHVDTPLVGLEEVFPGAGVGTSRAHHQVLHGLWRRTTCADVGGRAAVTPPAHVFSASAHVCPESVE</sequence>
<name>A0A8S4G6A2_PLUXY</name>
<dbReference type="Proteomes" id="UP000653454">
    <property type="component" value="Unassembled WGS sequence"/>
</dbReference>
<evidence type="ECO:0000313" key="2">
    <source>
        <dbReference type="Proteomes" id="UP000653454"/>
    </source>
</evidence>